<dbReference type="PANTHER" id="PTHR11461">
    <property type="entry name" value="SERINE PROTEASE INHIBITOR, SERPIN"/>
    <property type="match status" value="1"/>
</dbReference>
<feature type="signal peptide" evidence="7">
    <location>
        <begin position="1"/>
        <end position="18"/>
    </location>
</feature>
<sequence length="411" mass="47022">MRFLVFLGVAVLFTLTFAHHEEGHHDHHEKDGHHDDHHEPSPFEEIAPFNYEFTIDLYKQIARDHPSENIVFAPISIAASFASLSLGAKGQTHSQIIEALEFNTSEISDKKINEGFHQLLELWNDEHKELQVHDGSALYVSNDHKVLPSFSDEAKRLYFAETFSIDFKHQEEAIHEINNYVEKHTHGKIAKIVDSVHQDAHLFLVNYMYYNGKWEHPFDKALTHEGDFHISETKTVKVPFMTRTGFYSVAFSDEYTQVYVPYKGNARALFLMPIEGKMEQLEQGITKELNDKWRKKSHDEFIELSIPKFSLSDSMELKETLIKMGMVDVFSDHADLSGIIGEGHIKLDQVVHEAVINVDEAGTEAGAVTGEEVAVHSVPRKVVIDRPFLFTLHDYKTRTVPFTARVVDPTK</sequence>
<dbReference type="Gene3D" id="2.10.310.10">
    <property type="entry name" value="Serpins superfamily"/>
    <property type="match status" value="1"/>
</dbReference>
<name>A0A7D7FEK6_SPHLA</name>
<reference evidence="9" key="1">
    <citation type="journal article" date="2020" name="Proc. Natl. Acad. Sci. U.S.A.">
        <title>Multiple origins of green coloration in frogs mediated by a novel biliverdin-binding serpin.</title>
        <authorList>
            <person name="Taboada C."/>
            <person name="Brunetti A.E."/>
            <person name="Lyra M.L."/>
            <person name="Fitak R.R."/>
            <person name="Faigon Soverna A."/>
            <person name="Ron S.R."/>
            <person name="Lagorio M.G."/>
            <person name="Haddad C.F.B."/>
            <person name="Lopes N.P."/>
            <person name="Johnsen S."/>
            <person name="Faivovich J."/>
            <person name="Chemes L.B."/>
            <person name="Bari S.E."/>
        </authorList>
    </citation>
    <scope>NUCLEOTIDE SEQUENCE</scope>
    <source>
        <tissue evidence="9">Liver</tissue>
    </source>
</reference>
<dbReference type="Pfam" id="PF00079">
    <property type="entry name" value="Serpin"/>
    <property type="match status" value="1"/>
</dbReference>
<comment type="similarity">
    <text evidence="1 6">Belongs to the serpin family.</text>
</comment>
<dbReference type="InterPro" id="IPR042185">
    <property type="entry name" value="Serpin_sf_2"/>
</dbReference>
<evidence type="ECO:0000256" key="1">
    <source>
        <dbReference type="ARBA" id="ARBA00009500"/>
    </source>
</evidence>
<gene>
    <name evidence="9" type="primary">BBS</name>
</gene>
<dbReference type="GO" id="GO:0005615">
    <property type="term" value="C:extracellular space"/>
    <property type="evidence" value="ECO:0007669"/>
    <property type="project" value="InterPro"/>
</dbReference>
<evidence type="ECO:0000256" key="7">
    <source>
        <dbReference type="SAM" id="SignalP"/>
    </source>
</evidence>
<dbReference type="Gene3D" id="3.30.497.10">
    <property type="entry name" value="Antithrombin, subunit I, domain 2"/>
    <property type="match status" value="1"/>
</dbReference>
<dbReference type="EMBL" id="MT358325">
    <property type="protein sequence ID" value="QMQ39198.1"/>
    <property type="molecule type" value="mRNA"/>
</dbReference>
<dbReference type="InterPro" id="IPR023796">
    <property type="entry name" value="Serpin_dom"/>
</dbReference>
<dbReference type="SUPFAM" id="SSF56574">
    <property type="entry name" value="Serpins"/>
    <property type="match status" value="1"/>
</dbReference>
<feature type="chain" id="PRO_5028320303" evidence="7">
    <location>
        <begin position="19"/>
        <end position="411"/>
    </location>
</feature>
<dbReference type="PROSITE" id="PS00284">
    <property type="entry name" value="SERPIN"/>
    <property type="match status" value="1"/>
</dbReference>
<dbReference type="GO" id="GO:0004867">
    <property type="term" value="F:serine-type endopeptidase inhibitor activity"/>
    <property type="evidence" value="ECO:0007669"/>
    <property type="project" value="UniProtKB-KW"/>
</dbReference>
<dbReference type="InterPro" id="IPR000215">
    <property type="entry name" value="Serpin_fam"/>
</dbReference>
<dbReference type="PANTHER" id="PTHR11461:SF165">
    <property type="entry name" value="ALPHA-1-ANTITRYPSIN"/>
    <property type="match status" value="1"/>
</dbReference>
<keyword evidence="2" id="KW-0646">Protease inhibitor</keyword>
<dbReference type="InterPro" id="IPR023795">
    <property type="entry name" value="Serpin_CS"/>
</dbReference>
<evidence type="ECO:0000256" key="4">
    <source>
        <dbReference type="ARBA" id="ARBA00022900"/>
    </source>
</evidence>
<evidence type="ECO:0000313" key="9">
    <source>
        <dbReference type="EMBL" id="QMQ39198.1"/>
    </source>
</evidence>
<evidence type="ECO:0000256" key="2">
    <source>
        <dbReference type="ARBA" id="ARBA00022690"/>
    </source>
</evidence>
<evidence type="ECO:0000256" key="6">
    <source>
        <dbReference type="RuleBase" id="RU000411"/>
    </source>
</evidence>
<evidence type="ECO:0000256" key="5">
    <source>
        <dbReference type="ARBA" id="ARBA00023180"/>
    </source>
</evidence>
<evidence type="ECO:0000259" key="8">
    <source>
        <dbReference type="SMART" id="SM00093"/>
    </source>
</evidence>
<organism evidence="9">
    <name type="scientific">Sphaenorhynchus lacteus</name>
    <name type="common">Orinoco lime treefrog</name>
    <name type="synonym">Hyla lactea</name>
    <dbReference type="NCBI Taxonomy" id="279984"/>
    <lineage>
        <taxon>Eukaryota</taxon>
        <taxon>Metazoa</taxon>
        <taxon>Chordata</taxon>
        <taxon>Craniata</taxon>
        <taxon>Vertebrata</taxon>
        <taxon>Euteleostomi</taxon>
        <taxon>Amphibia</taxon>
        <taxon>Batrachia</taxon>
        <taxon>Anura</taxon>
        <taxon>Neobatrachia</taxon>
        <taxon>Hyloidea</taxon>
        <taxon>Hylidae</taxon>
        <taxon>Hylinae</taxon>
        <taxon>Dendropsophini</taxon>
        <taxon>Sphaenorhynchus</taxon>
    </lineage>
</organism>
<dbReference type="FunFam" id="3.30.497.10:FF:000001">
    <property type="entry name" value="Serine protease inhibitor"/>
    <property type="match status" value="1"/>
</dbReference>
<feature type="domain" description="Serpin" evidence="8">
    <location>
        <begin position="55"/>
        <end position="409"/>
    </location>
</feature>
<accession>A0A7D7FEK6</accession>
<dbReference type="InterPro" id="IPR042178">
    <property type="entry name" value="Serpin_sf_1"/>
</dbReference>
<keyword evidence="4" id="KW-0722">Serine protease inhibitor</keyword>
<dbReference type="AlphaFoldDB" id="A0A7D7FEK6"/>
<keyword evidence="3 7" id="KW-0732">Signal</keyword>
<evidence type="ECO:0000256" key="3">
    <source>
        <dbReference type="ARBA" id="ARBA00022729"/>
    </source>
</evidence>
<proteinExistence type="evidence at transcript level"/>
<dbReference type="Gene3D" id="2.30.39.10">
    <property type="entry name" value="Alpha-1-antitrypsin, domain 1"/>
    <property type="match status" value="1"/>
</dbReference>
<dbReference type="InterPro" id="IPR036186">
    <property type="entry name" value="Serpin_sf"/>
</dbReference>
<keyword evidence="5" id="KW-0325">Glycoprotein</keyword>
<protein>
    <submittedName>
        <fullName evidence="9">Biliverdin bindin serpin</fullName>
    </submittedName>
</protein>
<dbReference type="SMART" id="SM00093">
    <property type="entry name" value="SERPIN"/>
    <property type="match status" value="1"/>
</dbReference>